<name>A0A6J6PGE3_9ZZZZ</name>
<reference evidence="1" key="1">
    <citation type="submission" date="2020-05" db="EMBL/GenBank/DDBJ databases">
        <authorList>
            <person name="Chiriac C."/>
            <person name="Salcher M."/>
            <person name="Ghai R."/>
            <person name="Kavagutti S V."/>
        </authorList>
    </citation>
    <scope>NUCLEOTIDE SEQUENCE</scope>
</reference>
<sequence>MKNQPEQNQPEQQVPILRPGTSLIQLVNGDYYVGSPRKGFCFTEIQRYRFLQSCDGKKTLSEIAQLIGCESNSLIAFLESAISNNYLLLLSDQITSGEKTRRDCESNFYISHLDSHNFATASAVLFRQRAQHEILIFGSNQFSVALFAILQAAGFSKSRIIGSFGFDATQIIAEDLAGGVIQSSDIGSTLNQISKRISREHQLVNTAGSEIYGKNQPALIIAMQPIPVDYQQRWLSESTPYLVIGPVIENQVDIGPIVLPGASTCLRCIDLSATANALTPEIATLNYLTAQERIPAGVLSILIGYTQLFVAQFLDPVLSGISHPLISSALRIDLDNPCKQSHIKWQPNSMCGCGADLGEYAGGQFR</sequence>
<gene>
    <name evidence="1" type="ORF">UFOPK2592_00449</name>
    <name evidence="2" type="ORF">UFOPK3935_00046</name>
</gene>
<evidence type="ECO:0000313" key="2">
    <source>
        <dbReference type="EMBL" id="CAB4970405.1"/>
    </source>
</evidence>
<dbReference type="Gene3D" id="3.40.50.720">
    <property type="entry name" value="NAD(P)-binding Rossmann-like Domain"/>
    <property type="match status" value="1"/>
</dbReference>
<dbReference type="EMBL" id="CAEZXU010000022">
    <property type="protein sequence ID" value="CAB4695394.1"/>
    <property type="molecule type" value="Genomic_DNA"/>
</dbReference>
<dbReference type="AlphaFoldDB" id="A0A6J6PGE3"/>
<proteinExistence type="predicted"/>
<accession>A0A6J6PGE3</accession>
<organism evidence="1">
    <name type="scientific">freshwater metagenome</name>
    <dbReference type="NCBI Taxonomy" id="449393"/>
    <lineage>
        <taxon>unclassified sequences</taxon>
        <taxon>metagenomes</taxon>
        <taxon>ecological metagenomes</taxon>
    </lineage>
</organism>
<dbReference type="EMBL" id="CAFBOH010000002">
    <property type="protein sequence ID" value="CAB4970405.1"/>
    <property type="molecule type" value="Genomic_DNA"/>
</dbReference>
<evidence type="ECO:0000313" key="1">
    <source>
        <dbReference type="EMBL" id="CAB4695394.1"/>
    </source>
</evidence>
<protein>
    <submittedName>
        <fullName evidence="1">Unannotated protein</fullName>
    </submittedName>
</protein>